<comment type="subcellular location">
    <subcellularLocation>
        <location evidence="1">Nucleus</location>
    </subcellularLocation>
</comment>
<evidence type="ECO:0000256" key="8">
    <source>
        <dbReference type="PROSITE-ProRule" id="PRU00169"/>
    </source>
</evidence>
<evidence type="ECO:0000256" key="7">
    <source>
        <dbReference type="ARBA" id="ARBA00023242"/>
    </source>
</evidence>
<keyword evidence="3" id="KW-0902">Two-component regulatory system</keyword>
<dbReference type="AlphaFoldDB" id="A0A445H5G0"/>
<dbReference type="InterPro" id="IPR017930">
    <property type="entry name" value="Myb_dom"/>
</dbReference>
<dbReference type="PANTHER" id="PTHR43874">
    <property type="entry name" value="TWO-COMPONENT RESPONSE REGULATOR"/>
    <property type="match status" value="1"/>
</dbReference>
<dbReference type="GO" id="GO:0009736">
    <property type="term" value="P:cytokinin-activated signaling pathway"/>
    <property type="evidence" value="ECO:0007669"/>
    <property type="project" value="InterPro"/>
</dbReference>
<gene>
    <name evidence="12" type="ORF">D0Y65_038561</name>
</gene>
<feature type="domain" description="HTH myb-type" evidence="11">
    <location>
        <begin position="124"/>
        <end position="183"/>
    </location>
</feature>
<dbReference type="FunFam" id="1.10.10.60:FF:000007">
    <property type="entry name" value="Two-component response regulator"/>
    <property type="match status" value="1"/>
</dbReference>
<evidence type="ECO:0000256" key="2">
    <source>
        <dbReference type="ARBA" id="ARBA00022553"/>
    </source>
</evidence>
<evidence type="ECO:0000313" key="13">
    <source>
        <dbReference type="Proteomes" id="UP000289340"/>
    </source>
</evidence>
<dbReference type="InterPro" id="IPR011006">
    <property type="entry name" value="CheY-like_superfamily"/>
</dbReference>
<keyword evidence="6" id="KW-0804">Transcription</keyword>
<dbReference type="GO" id="GO:0005634">
    <property type="term" value="C:nucleus"/>
    <property type="evidence" value="ECO:0007669"/>
    <property type="project" value="UniProtKB-SubCell"/>
</dbReference>
<dbReference type="Proteomes" id="UP000289340">
    <property type="component" value="Chromosome 14"/>
</dbReference>
<proteinExistence type="predicted"/>
<protein>
    <submittedName>
        <fullName evidence="12">Two-component response regulator ORR23</fullName>
    </submittedName>
</protein>
<dbReference type="InterPro" id="IPR006447">
    <property type="entry name" value="Myb_dom_plants"/>
</dbReference>
<dbReference type="InterPro" id="IPR045279">
    <property type="entry name" value="ARR-like"/>
</dbReference>
<evidence type="ECO:0000256" key="5">
    <source>
        <dbReference type="ARBA" id="ARBA00023159"/>
    </source>
</evidence>
<dbReference type="EMBL" id="QZWG01000014">
    <property type="protein sequence ID" value="RZB68835.1"/>
    <property type="molecule type" value="Genomic_DNA"/>
</dbReference>
<dbReference type="GO" id="GO:0003677">
    <property type="term" value="F:DNA binding"/>
    <property type="evidence" value="ECO:0007669"/>
    <property type="project" value="InterPro"/>
</dbReference>
<reference evidence="12 13" key="1">
    <citation type="submission" date="2018-09" db="EMBL/GenBank/DDBJ databases">
        <title>A high-quality reference genome of wild soybean provides a powerful tool to mine soybean genomes.</title>
        <authorList>
            <person name="Xie M."/>
            <person name="Chung C.Y.L."/>
            <person name="Li M.-W."/>
            <person name="Wong F.-L."/>
            <person name="Chan T.-F."/>
            <person name="Lam H.-M."/>
        </authorList>
    </citation>
    <scope>NUCLEOTIDE SEQUENCE [LARGE SCALE GENOMIC DNA]</scope>
    <source>
        <strain evidence="13">cv. W05</strain>
        <tissue evidence="12">Hypocotyl of etiolated seedlings</tissue>
    </source>
</reference>
<feature type="modified residue" description="4-aspartylphosphate" evidence="8">
    <location>
        <position position="15"/>
    </location>
</feature>
<keyword evidence="5" id="KW-0010">Activator</keyword>
<evidence type="ECO:0000259" key="10">
    <source>
        <dbReference type="PROSITE" id="PS50110"/>
    </source>
</evidence>
<dbReference type="InterPro" id="IPR001789">
    <property type="entry name" value="Sig_transdc_resp-reg_receiver"/>
</dbReference>
<dbReference type="InterPro" id="IPR009057">
    <property type="entry name" value="Homeodomain-like_sf"/>
</dbReference>
<dbReference type="NCBIfam" id="TIGR01557">
    <property type="entry name" value="myb_SHAQKYF"/>
    <property type="match status" value="1"/>
</dbReference>
<dbReference type="Gene3D" id="3.40.50.2300">
    <property type="match status" value="1"/>
</dbReference>
<keyword evidence="2 8" id="KW-0597">Phosphoprotein</keyword>
<keyword evidence="13" id="KW-1185">Reference proteome</keyword>
<feature type="domain" description="Response regulatory" evidence="10">
    <location>
        <begin position="1"/>
        <end position="71"/>
    </location>
</feature>
<dbReference type="PROSITE" id="PS51294">
    <property type="entry name" value="HTH_MYB"/>
    <property type="match status" value="1"/>
</dbReference>
<dbReference type="SUPFAM" id="SSF52172">
    <property type="entry name" value="CheY-like"/>
    <property type="match status" value="1"/>
</dbReference>
<evidence type="ECO:0000256" key="3">
    <source>
        <dbReference type="ARBA" id="ARBA00023012"/>
    </source>
</evidence>
<organism evidence="12 13">
    <name type="scientific">Glycine soja</name>
    <name type="common">Wild soybean</name>
    <dbReference type="NCBI Taxonomy" id="3848"/>
    <lineage>
        <taxon>Eukaryota</taxon>
        <taxon>Viridiplantae</taxon>
        <taxon>Streptophyta</taxon>
        <taxon>Embryophyta</taxon>
        <taxon>Tracheophyta</taxon>
        <taxon>Spermatophyta</taxon>
        <taxon>Magnoliopsida</taxon>
        <taxon>eudicotyledons</taxon>
        <taxon>Gunneridae</taxon>
        <taxon>Pentapetalae</taxon>
        <taxon>rosids</taxon>
        <taxon>fabids</taxon>
        <taxon>Fabales</taxon>
        <taxon>Fabaceae</taxon>
        <taxon>Papilionoideae</taxon>
        <taxon>50 kb inversion clade</taxon>
        <taxon>NPAAA clade</taxon>
        <taxon>indigoferoid/millettioid clade</taxon>
        <taxon>Phaseoleae</taxon>
        <taxon>Glycine</taxon>
        <taxon>Glycine subgen. Soja</taxon>
    </lineage>
</organism>
<dbReference type="SUPFAM" id="SSF46689">
    <property type="entry name" value="Homeodomain-like"/>
    <property type="match status" value="1"/>
</dbReference>
<comment type="caution">
    <text evidence="12">The sequence shown here is derived from an EMBL/GenBank/DDBJ whole genome shotgun (WGS) entry which is preliminary data.</text>
</comment>
<keyword evidence="7" id="KW-0539">Nucleus</keyword>
<evidence type="ECO:0000256" key="4">
    <source>
        <dbReference type="ARBA" id="ARBA00023015"/>
    </source>
</evidence>
<evidence type="ECO:0000256" key="9">
    <source>
        <dbReference type="SAM" id="MobiDB-lite"/>
    </source>
</evidence>
<sequence>MLRKNINKFDLLISDVNIPDMDGFKLLELVGLQMDLPFITKIKHFVIQGACEYLTKPIRIEELQNIWKHFANEEKASYMAGECSQAMAPKNNTDQNIKLGQKRKEQSEDEEEEEYHKENEEHLNQNKPRLVWDVELHRKFLVAVDDLGIDKAFPKRILDLMNVEGLTRENVASHLQKYKLDLRKPTRQPSMVAKLGSSDPCL</sequence>
<dbReference type="Pfam" id="PF00249">
    <property type="entry name" value="Myb_DNA-binding"/>
    <property type="match status" value="1"/>
</dbReference>
<dbReference type="PROSITE" id="PS50110">
    <property type="entry name" value="RESPONSE_REGULATORY"/>
    <property type="match status" value="1"/>
</dbReference>
<evidence type="ECO:0000259" key="11">
    <source>
        <dbReference type="PROSITE" id="PS51294"/>
    </source>
</evidence>
<dbReference type="SMR" id="A0A445H5G0"/>
<evidence type="ECO:0000256" key="1">
    <source>
        <dbReference type="ARBA" id="ARBA00004123"/>
    </source>
</evidence>
<evidence type="ECO:0000256" key="6">
    <source>
        <dbReference type="ARBA" id="ARBA00023163"/>
    </source>
</evidence>
<accession>A0A445H5G0</accession>
<dbReference type="InterPro" id="IPR001005">
    <property type="entry name" value="SANT/Myb"/>
</dbReference>
<dbReference type="GO" id="GO:0000160">
    <property type="term" value="P:phosphorelay signal transduction system"/>
    <property type="evidence" value="ECO:0007669"/>
    <property type="project" value="UniProtKB-KW"/>
</dbReference>
<feature type="region of interest" description="Disordered" evidence="9">
    <location>
        <begin position="87"/>
        <end position="122"/>
    </location>
</feature>
<evidence type="ECO:0000313" key="12">
    <source>
        <dbReference type="EMBL" id="RZB68835.1"/>
    </source>
</evidence>
<dbReference type="Gene3D" id="1.10.10.60">
    <property type="entry name" value="Homeodomain-like"/>
    <property type="match status" value="1"/>
</dbReference>
<dbReference type="PANTHER" id="PTHR43874:SF205">
    <property type="entry name" value="TWO-COMPONENT RESPONSE REGULATOR ORR23"/>
    <property type="match status" value="1"/>
</dbReference>
<keyword evidence="4" id="KW-0805">Transcription regulation</keyword>
<name>A0A445H5G0_GLYSO</name>